<dbReference type="EMBL" id="CH479179">
    <property type="protein sequence ID" value="EDW24569.1"/>
    <property type="molecule type" value="Genomic_DNA"/>
</dbReference>
<dbReference type="OrthoDB" id="7883759at2759"/>
<feature type="region of interest" description="Disordered" evidence="1">
    <location>
        <begin position="119"/>
        <end position="196"/>
    </location>
</feature>
<evidence type="ECO:0000256" key="1">
    <source>
        <dbReference type="SAM" id="MobiDB-lite"/>
    </source>
</evidence>
<dbReference type="eggNOG" id="KOG1215">
    <property type="taxonomic scope" value="Eukaryota"/>
</dbReference>
<protein>
    <submittedName>
        <fullName evidence="2">GL23331</fullName>
    </submittedName>
</protein>
<sequence>MGPAPPLPVPAPRAPWVVPAAFLLFSRQEHIGPHLDRVQRAGAIRPSFRVARVDGNEHVELEGFTALALYQQSDIPSVSKALICHGTTFDNCDNVHDEADCCKRPEDFQCPINKTQSKSVVHHPLDWSPSAKRQTLHKRRADGNSHAIGLEENRFRSDNNKSNQAQQQQPAAAEVDVTPPSEASEDSDDSGVSWDELSSVPPCPIPLAAISTIATKSIQIKATKRIPIPCVATFLSGCLFSSRTLYVLLCGHHGIHSNMFCASYFDNVDKLEKKSEYDGPSQDPHPVGAVGSPDDDDRWLRGRCLEISVCLQADFFHIRNTLRNHLTGRHFIRYSGKENSYDSN</sequence>
<gene>
    <name evidence="2" type="primary">Dper\GL23331</name>
    <name evidence="2" type="ORF">Dper_GL23331</name>
</gene>
<accession>B4G4Q3</accession>
<evidence type="ECO:0000313" key="2">
    <source>
        <dbReference type="EMBL" id="EDW24569.1"/>
    </source>
</evidence>
<dbReference type="AlphaFoldDB" id="B4G4Q3"/>
<feature type="compositionally biased region" description="Basic and acidic residues" evidence="1">
    <location>
        <begin position="149"/>
        <end position="159"/>
    </location>
</feature>
<reference evidence="2 3" key="1">
    <citation type="journal article" date="2007" name="Nature">
        <title>Evolution of genes and genomes on the Drosophila phylogeny.</title>
        <authorList>
            <consortium name="Drosophila 12 Genomes Consortium"/>
            <person name="Clark A.G."/>
            <person name="Eisen M.B."/>
            <person name="Smith D.R."/>
            <person name="Bergman C.M."/>
            <person name="Oliver B."/>
            <person name="Markow T.A."/>
            <person name="Kaufman T.C."/>
            <person name="Kellis M."/>
            <person name="Gelbart W."/>
            <person name="Iyer V.N."/>
            <person name="Pollard D.A."/>
            <person name="Sackton T.B."/>
            <person name="Larracuente A.M."/>
            <person name="Singh N.D."/>
            <person name="Abad J.P."/>
            <person name="Abt D.N."/>
            <person name="Adryan B."/>
            <person name="Aguade M."/>
            <person name="Akashi H."/>
            <person name="Anderson W.W."/>
            <person name="Aquadro C.F."/>
            <person name="Ardell D.H."/>
            <person name="Arguello R."/>
            <person name="Artieri C.G."/>
            <person name="Barbash D.A."/>
            <person name="Barker D."/>
            <person name="Barsanti P."/>
            <person name="Batterham P."/>
            <person name="Batzoglou S."/>
            <person name="Begun D."/>
            <person name="Bhutkar A."/>
            <person name="Blanco E."/>
            <person name="Bosak S.A."/>
            <person name="Bradley R.K."/>
            <person name="Brand A.D."/>
            <person name="Brent M.R."/>
            <person name="Brooks A.N."/>
            <person name="Brown R.H."/>
            <person name="Butlin R.K."/>
            <person name="Caggese C."/>
            <person name="Calvi B.R."/>
            <person name="Bernardo de Carvalho A."/>
            <person name="Caspi A."/>
            <person name="Castrezana S."/>
            <person name="Celniker S.E."/>
            <person name="Chang J.L."/>
            <person name="Chapple C."/>
            <person name="Chatterji S."/>
            <person name="Chinwalla A."/>
            <person name="Civetta A."/>
            <person name="Clifton S.W."/>
            <person name="Comeron J.M."/>
            <person name="Costello J.C."/>
            <person name="Coyne J.A."/>
            <person name="Daub J."/>
            <person name="David R.G."/>
            <person name="Delcher A.L."/>
            <person name="Delehaunty K."/>
            <person name="Do C.B."/>
            <person name="Ebling H."/>
            <person name="Edwards K."/>
            <person name="Eickbush T."/>
            <person name="Evans J.D."/>
            <person name="Filipski A."/>
            <person name="Findeiss S."/>
            <person name="Freyhult E."/>
            <person name="Fulton L."/>
            <person name="Fulton R."/>
            <person name="Garcia A.C."/>
            <person name="Gardiner A."/>
            <person name="Garfield D.A."/>
            <person name="Garvin B.E."/>
            <person name="Gibson G."/>
            <person name="Gilbert D."/>
            <person name="Gnerre S."/>
            <person name="Godfrey J."/>
            <person name="Good R."/>
            <person name="Gotea V."/>
            <person name="Gravely B."/>
            <person name="Greenberg A.J."/>
            <person name="Griffiths-Jones S."/>
            <person name="Gross S."/>
            <person name="Guigo R."/>
            <person name="Gustafson E.A."/>
            <person name="Haerty W."/>
            <person name="Hahn M.W."/>
            <person name="Halligan D.L."/>
            <person name="Halpern A.L."/>
            <person name="Halter G.M."/>
            <person name="Han M.V."/>
            <person name="Heger A."/>
            <person name="Hillier L."/>
            <person name="Hinrichs A.S."/>
            <person name="Holmes I."/>
            <person name="Hoskins R.A."/>
            <person name="Hubisz M.J."/>
            <person name="Hultmark D."/>
            <person name="Huntley M.A."/>
            <person name="Jaffe D.B."/>
            <person name="Jagadeeshan S."/>
            <person name="Jeck W.R."/>
            <person name="Johnson J."/>
            <person name="Jones C.D."/>
            <person name="Jordan W.C."/>
            <person name="Karpen G.H."/>
            <person name="Kataoka E."/>
            <person name="Keightley P.D."/>
            <person name="Kheradpour P."/>
            <person name="Kirkness E.F."/>
            <person name="Koerich L.B."/>
            <person name="Kristiansen K."/>
            <person name="Kudrna D."/>
            <person name="Kulathinal R.J."/>
            <person name="Kumar S."/>
            <person name="Kwok R."/>
            <person name="Lander E."/>
            <person name="Langley C.H."/>
            <person name="Lapoint R."/>
            <person name="Lazzaro B.P."/>
            <person name="Lee S.J."/>
            <person name="Levesque L."/>
            <person name="Li R."/>
            <person name="Lin C.F."/>
            <person name="Lin M.F."/>
            <person name="Lindblad-Toh K."/>
            <person name="Llopart A."/>
            <person name="Long M."/>
            <person name="Low L."/>
            <person name="Lozovsky E."/>
            <person name="Lu J."/>
            <person name="Luo M."/>
            <person name="Machado C.A."/>
            <person name="Makalowski W."/>
            <person name="Marzo M."/>
            <person name="Matsuda M."/>
            <person name="Matzkin L."/>
            <person name="McAllister B."/>
            <person name="McBride C.S."/>
            <person name="McKernan B."/>
            <person name="McKernan K."/>
            <person name="Mendez-Lago M."/>
            <person name="Minx P."/>
            <person name="Mollenhauer M.U."/>
            <person name="Montooth K."/>
            <person name="Mount S.M."/>
            <person name="Mu X."/>
            <person name="Myers E."/>
            <person name="Negre B."/>
            <person name="Newfeld S."/>
            <person name="Nielsen R."/>
            <person name="Noor M.A."/>
            <person name="O'Grady P."/>
            <person name="Pachter L."/>
            <person name="Papaceit M."/>
            <person name="Parisi M.J."/>
            <person name="Parisi M."/>
            <person name="Parts L."/>
            <person name="Pedersen J.S."/>
            <person name="Pesole G."/>
            <person name="Phillippy A.M."/>
            <person name="Ponting C.P."/>
            <person name="Pop M."/>
            <person name="Porcelli D."/>
            <person name="Powell J.R."/>
            <person name="Prohaska S."/>
            <person name="Pruitt K."/>
            <person name="Puig M."/>
            <person name="Quesneville H."/>
            <person name="Ram K.R."/>
            <person name="Rand D."/>
            <person name="Rasmussen M.D."/>
            <person name="Reed L.K."/>
            <person name="Reenan R."/>
            <person name="Reily A."/>
            <person name="Remington K.A."/>
            <person name="Rieger T.T."/>
            <person name="Ritchie M.G."/>
            <person name="Robin C."/>
            <person name="Rogers Y.H."/>
            <person name="Rohde C."/>
            <person name="Rozas J."/>
            <person name="Rubenfield M.J."/>
            <person name="Ruiz A."/>
            <person name="Russo S."/>
            <person name="Salzberg S.L."/>
            <person name="Sanchez-Gracia A."/>
            <person name="Saranga D.J."/>
            <person name="Sato H."/>
            <person name="Schaeffer S.W."/>
            <person name="Schatz M.C."/>
            <person name="Schlenke T."/>
            <person name="Schwartz R."/>
            <person name="Segarra C."/>
            <person name="Singh R.S."/>
            <person name="Sirot L."/>
            <person name="Sirota M."/>
            <person name="Sisneros N.B."/>
            <person name="Smith C.D."/>
            <person name="Smith T.F."/>
            <person name="Spieth J."/>
            <person name="Stage D.E."/>
            <person name="Stark A."/>
            <person name="Stephan W."/>
            <person name="Strausberg R.L."/>
            <person name="Strempel S."/>
            <person name="Sturgill D."/>
            <person name="Sutton G."/>
            <person name="Sutton G.G."/>
            <person name="Tao W."/>
            <person name="Teichmann S."/>
            <person name="Tobari Y.N."/>
            <person name="Tomimura Y."/>
            <person name="Tsolas J.M."/>
            <person name="Valente V.L."/>
            <person name="Venter E."/>
            <person name="Venter J.C."/>
            <person name="Vicario S."/>
            <person name="Vieira F.G."/>
            <person name="Vilella A.J."/>
            <person name="Villasante A."/>
            <person name="Walenz B."/>
            <person name="Wang J."/>
            <person name="Wasserman M."/>
            <person name="Watts T."/>
            <person name="Wilson D."/>
            <person name="Wilson R.K."/>
            <person name="Wing R.A."/>
            <person name="Wolfner M.F."/>
            <person name="Wong A."/>
            <person name="Wong G.K."/>
            <person name="Wu C.I."/>
            <person name="Wu G."/>
            <person name="Yamamoto D."/>
            <person name="Yang H.P."/>
            <person name="Yang S.P."/>
            <person name="Yorke J.A."/>
            <person name="Yoshida K."/>
            <person name="Zdobnov E."/>
            <person name="Zhang P."/>
            <person name="Zhang Y."/>
            <person name="Zimin A.V."/>
            <person name="Baldwin J."/>
            <person name="Abdouelleil A."/>
            <person name="Abdulkadir J."/>
            <person name="Abebe A."/>
            <person name="Abera B."/>
            <person name="Abreu J."/>
            <person name="Acer S.C."/>
            <person name="Aftuck L."/>
            <person name="Alexander A."/>
            <person name="An P."/>
            <person name="Anderson E."/>
            <person name="Anderson S."/>
            <person name="Arachi H."/>
            <person name="Azer M."/>
            <person name="Bachantsang P."/>
            <person name="Barry A."/>
            <person name="Bayul T."/>
            <person name="Berlin A."/>
            <person name="Bessette D."/>
            <person name="Bloom T."/>
            <person name="Blye J."/>
            <person name="Boguslavskiy L."/>
            <person name="Bonnet C."/>
            <person name="Boukhgalter B."/>
            <person name="Bourzgui I."/>
            <person name="Brown A."/>
            <person name="Cahill P."/>
            <person name="Channer S."/>
            <person name="Cheshatsang Y."/>
            <person name="Chuda L."/>
            <person name="Citroen M."/>
            <person name="Collymore A."/>
            <person name="Cooke P."/>
            <person name="Costello M."/>
            <person name="D'Aco K."/>
            <person name="Daza R."/>
            <person name="De Haan G."/>
            <person name="DeGray S."/>
            <person name="DeMaso C."/>
            <person name="Dhargay N."/>
            <person name="Dooley K."/>
            <person name="Dooley E."/>
            <person name="Doricent M."/>
            <person name="Dorje P."/>
            <person name="Dorjee K."/>
            <person name="Dupes A."/>
            <person name="Elong R."/>
            <person name="Falk J."/>
            <person name="Farina A."/>
            <person name="Faro S."/>
            <person name="Ferguson D."/>
            <person name="Fisher S."/>
            <person name="Foley C.D."/>
            <person name="Franke A."/>
            <person name="Friedrich D."/>
            <person name="Gadbois L."/>
            <person name="Gearin G."/>
            <person name="Gearin C.R."/>
            <person name="Giannoukos G."/>
            <person name="Goode T."/>
            <person name="Graham J."/>
            <person name="Grandbois E."/>
            <person name="Grewal S."/>
            <person name="Gyaltsen K."/>
            <person name="Hafez N."/>
            <person name="Hagos B."/>
            <person name="Hall J."/>
            <person name="Henson C."/>
            <person name="Hollinger A."/>
            <person name="Honan T."/>
            <person name="Huard M.D."/>
            <person name="Hughes L."/>
            <person name="Hurhula B."/>
            <person name="Husby M.E."/>
            <person name="Kamat A."/>
            <person name="Kanga B."/>
            <person name="Kashin S."/>
            <person name="Khazanovich D."/>
            <person name="Kisner P."/>
            <person name="Lance K."/>
            <person name="Lara M."/>
            <person name="Lee W."/>
            <person name="Lennon N."/>
            <person name="Letendre F."/>
            <person name="LeVine R."/>
            <person name="Lipovsky A."/>
            <person name="Liu X."/>
            <person name="Liu J."/>
            <person name="Liu S."/>
            <person name="Lokyitsang T."/>
            <person name="Lokyitsang Y."/>
            <person name="Lubonja R."/>
            <person name="Lui A."/>
            <person name="MacDonald P."/>
            <person name="Magnisalis V."/>
            <person name="Maru K."/>
            <person name="Matthews C."/>
            <person name="McCusker W."/>
            <person name="McDonough S."/>
            <person name="Mehta T."/>
            <person name="Meldrim J."/>
            <person name="Meneus L."/>
            <person name="Mihai O."/>
            <person name="Mihalev A."/>
            <person name="Mihova T."/>
            <person name="Mittelman R."/>
            <person name="Mlenga V."/>
            <person name="Montmayeur A."/>
            <person name="Mulrain L."/>
            <person name="Navidi A."/>
            <person name="Naylor J."/>
            <person name="Negash T."/>
            <person name="Nguyen T."/>
            <person name="Nguyen N."/>
            <person name="Nicol R."/>
            <person name="Norbu C."/>
            <person name="Norbu N."/>
            <person name="Novod N."/>
            <person name="O'Neill B."/>
            <person name="Osman S."/>
            <person name="Markiewicz E."/>
            <person name="Oyono O.L."/>
            <person name="Patti C."/>
            <person name="Phunkhang P."/>
            <person name="Pierre F."/>
            <person name="Priest M."/>
            <person name="Raghuraman S."/>
            <person name="Rege F."/>
            <person name="Reyes R."/>
            <person name="Rise C."/>
            <person name="Rogov P."/>
            <person name="Ross K."/>
            <person name="Ryan E."/>
            <person name="Settipalli S."/>
            <person name="Shea T."/>
            <person name="Sherpa N."/>
            <person name="Shi L."/>
            <person name="Shih D."/>
            <person name="Sparrow T."/>
            <person name="Spaulding J."/>
            <person name="Stalker J."/>
            <person name="Stange-Thomann N."/>
            <person name="Stavropoulos S."/>
            <person name="Stone C."/>
            <person name="Strader C."/>
            <person name="Tesfaye S."/>
            <person name="Thomson T."/>
            <person name="Thoulutsang Y."/>
            <person name="Thoulutsang D."/>
            <person name="Topham K."/>
            <person name="Topping I."/>
            <person name="Tsamla T."/>
            <person name="Vassiliev H."/>
            <person name="Vo A."/>
            <person name="Wangchuk T."/>
            <person name="Wangdi T."/>
            <person name="Weiand M."/>
            <person name="Wilkinson J."/>
            <person name="Wilson A."/>
            <person name="Yadav S."/>
            <person name="Young G."/>
            <person name="Yu Q."/>
            <person name="Zembek L."/>
            <person name="Zhong D."/>
            <person name="Zimmer A."/>
            <person name="Zwirko Z."/>
            <person name="Jaffe D.B."/>
            <person name="Alvarez P."/>
            <person name="Brockman W."/>
            <person name="Butler J."/>
            <person name="Chin C."/>
            <person name="Gnerre S."/>
            <person name="Grabherr M."/>
            <person name="Kleber M."/>
            <person name="Mauceli E."/>
            <person name="MacCallum I."/>
        </authorList>
    </citation>
    <scope>NUCLEOTIDE SEQUENCE [LARGE SCALE GENOMIC DNA]</scope>
    <source>
        <strain evidence="3">MSH-3 / Tucson 14011-0111.49</strain>
    </source>
</reference>
<name>B4G4Q3_DROPE</name>
<feature type="compositionally biased region" description="Low complexity" evidence="1">
    <location>
        <begin position="164"/>
        <end position="173"/>
    </location>
</feature>
<proteinExistence type="predicted"/>
<organism evidence="3">
    <name type="scientific">Drosophila persimilis</name>
    <name type="common">Fruit fly</name>
    <dbReference type="NCBI Taxonomy" id="7234"/>
    <lineage>
        <taxon>Eukaryota</taxon>
        <taxon>Metazoa</taxon>
        <taxon>Ecdysozoa</taxon>
        <taxon>Arthropoda</taxon>
        <taxon>Hexapoda</taxon>
        <taxon>Insecta</taxon>
        <taxon>Pterygota</taxon>
        <taxon>Neoptera</taxon>
        <taxon>Endopterygota</taxon>
        <taxon>Diptera</taxon>
        <taxon>Brachycera</taxon>
        <taxon>Muscomorpha</taxon>
        <taxon>Ephydroidea</taxon>
        <taxon>Drosophilidae</taxon>
        <taxon>Drosophila</taxon>
        <taxon>Sophophora</taxon>
    </lineage>
</organism>
<evidence type="ECO:0000313" key="3">
    <source>
        <dbReference type="Proteomes" id="UP000008744"/>
    </source>
</evidence>
<dbReference type="HOGENOM" id="CLU_807179_0_0_1"/>
<dbReference type="Proteomes" id="UP000008744">
    <property type="component" value="Unassembled WGS sequence"/>
</dbReference>
<keyword evidence="3" id="KW-1185">Reference proteome</keyword>